<evidence type="ECO:0000259" key="3">
    <source>
        <dbReference type="Pfam" id="PF12539"/>
    </source>
</evidence>
<gene>
    <name evidence="4" type="ORF">CNMCM5623_000904</name>
    <name evidence="5" type="ORF">CNMCM7691_001466</name>
</gene>
<feature type="compositionally biased region" description="Basic and acidic residues" evidence="2">
    <location>
        <begin position="48"/>
        <end position="60"/>
    </location>
</feature>
<dbReference type="CDD" id="cd23787">
    <property type="entry name" value="RWD_CSM1"/>
    <property type="match status" value="1"/>
</dbReference>
<evidence type="ECO:0000313" key="5">
    <source>
        <dbReference type="EMBL" id="KAF7182078.1"/>
    </source>
</evidence>
<evidence type="ECO:0000256" key="1">
    <source>
        <dbReference type="SAM" id="Coils"/>
    </source>
</evidence>
<feature type="domain" description="Monopolin complex subunit Csm1/Pcs1 C-terminal" evidence="3">
    <location>
        <begin position="424"/>
        <end position="510"/>
    </location>
</feature>
<comment type="caution">
    <text evidence="5">The sequence shown here is derived from an EMBL/GenBank/DDBJ whole genome shotgun (WGS) entry which is preliminary data.</text>
</comment>
<keyword evidence="1" id="KW-0175">Coiled coil</keyword>
<evidence type="ECO:0000313" key="6">
    <source>
        <dbReference type="Proteomes" id="UP000641853"/>
    </source>
</evidence>
<dbReference type="PANTHER" id="PTHR28006:SF1">
    <property type="entry name" value="MONOPOLIN COMPLEX SUBUNIT CSM1"/>
    <property type="match status" value="1"/>
</dbReference>
<dbReference type="AlphaFoldDB" id="A0A8H6QZU5"/>
<dbReference type="GO" id="GO:0034506">
    <property type="term" value="C:chromosome, centromeric core domain"/>
    <property type="evidence" value="ECO:0007669"/>
    <property type="project" value="TreeGrafter"/>
</dbReference>
<sequence>MPKRKATARLSDLAGSDGADAVQVNGNDAGQRENERPAKRPRGRPRSKSVESKPPAETKRSSTVAQAQAPDSAPKKASKRGRPKGSRNSAQGATQEGPERKAGNEKIKGEVGVQEPESFAASNDELDDAPVATKPNQKAKSAKPAKPAATRGRRKVSAGKQIQTDGEFEYTPRATRQVQLPATSQEQLEQPKRQSRRIHWTEPSPVVAEEEQEEMEVVEESILREEPVVPRSASASPLKGRRSSQPAPGSSPLKKKLGVSTDDDKTGEPELRRRLGDLTKKYDALENRYRNLREIGIVEANANMDKLRQHCEAVTTASNNLVASLKAELEAQKKLGQQTRALQKQLKEQDAEVAALKSQAAEAKNQLTAAQSEVKALQTKLAAARNTTASLENAATKVPGSAIKNNRANRAADAEAAQAAHLAQLKEELYSDLTGLVILDVKKRESDHLYDCLQTGVNGTLHFKLAVPTITSTNFETAEFQYVPLLDESRDRELVESLPEYLTVDITFVRQQASKFYARVIDALTKRRTSTN</sequence>
<dbReference type="InterPro" id="IPR040349">
    <property type="entry name" value="Csm1/Pcs1"/>
</dbReference>
<feature type="compositionally biased region" description="Acidic residues" evidence="2">
    <location>
        <begin position="208"/>
        <end position="219"/>
    </location>
</feature>
<keyword evidence="6" id="KW-1185">Reference proteome</keyword>
<evidence type="ECO:0000256" key="2">
    <source>
        <dbReference type="SAM" id="MobiDB-lite"/>
    </source>
</evidence>
<feature type="compositionally biased region" description="Basic residues" evidence="2">
    <location>
        <begin position="76"/>
        <end position="85"/>
    </location>
</feature>
<dbReference type="GO" id="GO:0033551">
    <property type="term" value="C:monopolin complex"/>
    <property type="evidence" value="ECO:0007669"/>
    <property type="project" value="InterPro"/>
</dbReference>
<evidence type="ECO:0000313" key="4">
    <source>
        <dbReference type="EMBL" id="KAF7167631.1"/>
    </source>
</evidence>
<organism evidence="5 6">
    <name type="scientific">Aspergillus felis</name>
    <dbReference type="NCBI Taxonomy" id="1287682"/>
    <lineage>
        <taxon>Eukaryota</taxon>
        <taxon>Fungi</taxon>
        <taxon>Dikarya</taxon>
        <taxon>Ascomycota</taxon>
        <taxon>Pezizomycotina</taxon>
        <taxon>Eurotiomycetes</taxon>
        <taxon>Eurotiomycetidae</taxon>
        <taxon>Eurotiales</taxon>
        <taxon>Aspergillaceae</taxon>
        <taxon>Aspergillus</taxon>
        <taxon>Aspergillus subgen. Fumigati</taxon>
    </lineage>
</organism>
<dbReference type="FunFam" id="3.90.1150.80:FF:000001">
    <property type="entry name" value="Chromosome segregation protein (Pcs1)"/>
    <property type="match status" value="1"/>
</dbReference>
<dbReference type="GO" id="GO:0045144">
    <property type="term" value="P:meiotic sister chromatid segregation"/>
    <property type="evidence" value="ECO:0007669"/>
    <property type="project" value="TreeGrafter"/>
</dbReference>
<dbReference type="InterPro" id="IPR038608">
    <property type="entry name" value="Csm1/Pcs1_C_sf"/>
</dbReference>
<feature type="coiled-coil region" evidence="1">
    <location>
        <begin position="332"/>
        <end position="394"/>
    </location>
</feature>
<feature type="compositionally biased region" description="Low complexity" evidence="2">
    <location>
        <begin position="134"/>
        <end position="149"/>
    </location>
</feature>
<dbReference type="GO" id="GO:0072686">
    <property type="term" value="C:mitotic spindle"/>
    <property type="evidence" value="ECO:0007669"/>
    <property type="project" value="TreeGrafter"/>
</dbReference>
<dbReference type="EMBL" id="JACBAG010001792">
    <property type="protein sequence ID" value="KAF7182078.1"/>
    <property type="molecule type" value="Genomic_DNA"/>
</dbReference>
<dbReference type="PANTHER" id="PTHR28006">
    <property type="entry name" value="MONOPOLIN COMPLEX SUBUNIT CSM1"/>
    <property type="match status" value="1"/>
</dbReference>
<dbReference type="OrthoDB" id="2431049at2759"/>
<feature type="compositionally biased region" description="Polar residues" evidence="2">
    <location>
        <begin position="174"/>
        <end position="188"/>
    </location>
</feature>
<dbReference type="GO" id="GO:0051315">
    <property type="term" value="P:attachment of mitotic spindle microtubules to kinetochore"/>
    <property type="evidence" value="ECO:0007669"/>
    <property type="project" value="TreeGrafter"/>
</dbReference>
<protein>
    <recommendedName>
        <fullName evidence="3">Monopolin complex subunit Csm1/Pcs1 C-terminal domain-containing protein</fullName>
    </recommendedName>
</protein>
<dbReference type="Proteomes" id="UP000654922">
    <property type="component" value="Unassembled WGS sequence"/>
</dbReference>
<dbReference type="GO" id="GO:1990644">
    <property type="term" value="F:microtubule site clamp"/>
    <property type="evidence" value="ECO:0007669"/>
    <property type="project" value="TreeGrafter"/>
</dbReference>
<proteinExistence type="predicted"/>
<feature type="compositionally biased region" description="Basic and acidic residues" evidence="2">
    <location>
        <begin position="262"/>
        <end position="272"/>
    </location>
</feature>
<feature type="region of interest" description="Disordered" evidence="2">
    <location>
        <begin position="1"/>
        <end position="272"/>
    </location>
</feature>
<dbReference type="Gene3D" id="3.90.1150.80">
    <property type="match status" value="1"/>
</dbReference>
<dbReference type="Proteomes" id="UP000641853">
    <property type="component" value="Unassembled WGS sequence"/>
</dbReference>
<dbReference type="Pfam" id="PF12539">
    <property type="entry name" value="Csm1"/>
    <property type="match status" value="1"/>
</dbReference>
<accession>A0A8H6QZU5</accession>
<dbReference type="GO" id="GO:0005730">
    <property type="term" value="C:nucleolus"/>
    <property type="evidence" value="ECO:0007669"/>
    <property type="project" value="TreeGrafter"/>
</dbReference>
<reference evidence="5" key="1">
    <citation type="submission" date="2020-06" db="EMBL/GenBank/DDBJ databases">
        <title>Draft genome sequences of strains closely related to Aspergillus parafelis and Aspergillus hiratsukae.</title>
        <authorList>
            <person name="Dos Santos R.A.C."/>
            <person name="Rivero-Menendez O."/>
            <person name="Steenwyk J.L."/>
            <person name="Mead M.E."/>
            <person name="Goldman G.H."/>
            <person name="Alastruey-Izquierdo A."/>
            <person name="Rokas A."/>
        </authorList>
    </citation>
    <scope>NUCLEOTIDE SEQUENCE</scope>
    <source>
        <strain evidence="4">CNM-CM5623</strain>
        <strain evidence="5">CNM-CM7691</strain>
    </source>
</reference>
<name>A0A8H6QZU5_9EURO</name>
<dbReference type="InterPro" id="IPR020981">
    <property type="entry name" value="Csm1/Pcs1_C"/>
</dbReference>
<feature type="compositionally biased region" description="Basic and acidic residues" evidence="2">
    <location>
        <begin position="97"/>
        <end position="109"/>
    </location>
</feature>
<dbReference type="EMBL" id="JACBAE010001282">
    <property type="protein sequence ID" value="KAF7167631.1"/>
    <property type="molecule type" value="Genomic_DNA"/>
</dbReference>